<dbReference type="FunFam" id="3.20.20.100:FF:000002">
    <property type="entry name" value="2,5-diketo-D-gluconic acid reductase A"/>
    <property type="match status" value="1"/>
</dbReference>
<evidence type="ECO:0000256" key="4">
    <source>
        <dbReference type="PIRSR" id="PIRSR000097-1"/>
    </source>
</evidence>
<feature type="binding site" evidence="5">
    <location>
        <position position="118"/>
    </location>
    <ligand>
        <name>substrate</name>
    </ligand>
</feature>
<keyword evidence="3" id="KW-0560">Oxidoreductase</keyword>
<comment type="similarity">
    <text evidence="1">Belongs to the aldo/keto reductase family.</text>
</comment>
<protein>
    <submittedName>
        <fullName evidence="8">Aldo/keto reductase</fullName>
    </submittedName>
</protein>
<evidence type="ECO:0000256" key="5">
    <source>
        <dbReference type="PIRSR" id="PIRSR000097-2"/>
    </source>
</evidence>
<evidence type="ECO:0000259" key="7">
    <source>
        <dbReference type="Pfam" id="PF00248"/>
    </source>
</evidence>
<evidence type="ECO:0000256" key="2">
    <source>
        <dbReference type="ARBA" id="ARBA00022857"/>
    </source>
</evidence>
<sequence>MHQTRSTPPVPAIPTVTLNDGTELPELGLGTYKLLGEEGVASMAAAIRSGYRLLDTAVNYENEAEVGEAVRGSGVAREEIRVATKLPGRHHGYEETLASAEASLAALGLGYIDLYLIHWPNPSVDRYVDTWRAMIDLRERGAVRSIGVSNFTEEMLARLVEETGVTPSVNQVELHPYFPQAALRAVHAELGIRTESWSPLARHSDLVEEPVVTRLAAARGITPSQLVLRWHVELGSTPIPKSSNPERQRVNADVFGFSLAGDEIEEISGLERGRMWDFDPNTHEEM</sequence>
<dbReference type="PROSITE" id="PS00798">
    <property type="entry name" value="ALDOKETO_REDUCTASE_1"/>
    <property type="match status" value="1"/>
</dbReference>
<gene>
    <name evidence="8" type="ORF">JD276_04975</name>
</gene>
<dbReference type="AlphaFoldDB" id="A0A934UU31"/>
<comment type="caution">
    <text evidence="8">The sequence shown here is derived from an EMBL/GenBank/DDBJ whole genome shotgun (WGS) entry which is preliminary data.</text>
</comment>
<evidence type="ECO:0000256" key="3">
    <source>
        <dbReference type="ARBA" id="ARBA00023002"/>
    </source>
</evidence>
<feature type="site" description="Lowers pKa of active site Tyr" evidence="6">
    <location>
        <position position="85"/>
    </location>
</feature>
<feature type="active site" description="Proton donor" evidence="4">
    <location>
        <position position="60"/>
    </location>
</feature>
<dbReference type="InterPro" id="IPR018170">
    <property type="entry name" value="Aldo/ket_reductase_CS"/>
</dbReference>
<evidence type="ECO:0000313" key="8">
    <source>
        <dbReference type="EMBL" id="MBK0418385.1"/>
    </source>
</evidence>
<keyword evidence="2" id="KW-0521">NADP</keyword>
<dbReference type="PRINTS" id="PR00069">
    <property type="entry name" value="ALDKETRDTASE"/>
</dbReference>
<dbReference type="EMBL" id="JAEHOH010000006">
    <property type="protein sequence ID" value="MBK0418385.1"/>
    <property type="molecule type" value="Genomic_DNA"/>
</dbReference>
<dbReference type="RefSeq" id="WP_200114481.1">
    <property type="nucleotide sequence ID" value="NZ_JAEHOH010000006.1"/>
</dbReference>
<dbReference type="InterPro" id="IPR023210">
    <property type="entry name" value="NADP_OxRdtase_dom"/>
</dbReference>
<reference evidence="8" key="1">
    <citation type="submission" date="2020-12" db="EMBL/GenBank/DDBJ databases">
        <title>Leucobacter sp. CAS1, isolated from Chromium sludge.</title>
        <authorList>
            <person name="Xu Z."/>
        </authorList>
    </citation>
    <scope>NUCLEOTIDE SEQUENCE</scope>
    <source>
        <strain evidence="8">CSA1</strain>
    </source>
</reference>
<dbReference type="PROSITE" id="PS00062">
    <property type="entry name" value="ALDOKETO_REDUCTASE_2"/>
    <property type="match status" value="1"/>
</dbReference>
<evidence type="ECO:0000313" key="9">
    <source>
        <dbReference type="Proteomes" id="UP000608530"/>
    </source>
</evidence>
<dbReference type="InterPro" id="IPR036812">
    <property type="entry name" value="NAD(P)_OxRdtase_dom_sf"/>
</dbReference>
<dbReference type="PANTHER" id="PTHR43827">
    <property type="entry name" value="2,5-DIKETO-D-GLUCONIC ACID REDUCTASE"/>
    <property type="match status" value="1"/>
</dbReference>
<dbReference type="GO" id="GO:0016616">
    <property type="term" value="F:oxidoreductase activity, acting on the CH-OH group of donors, NAD or NADP as acceptor"/>
    <property type="evidence" value="ECO:0007669"/>
    <property type="project" value="UniProtKB-ARBA"/>
</dbReference>
<evidence type="ECO:0000256" key="6">
    <source>
        <dbReference type="PIRSR" id="PIRSR000097-3"/>
    </source>
</evidence>
<evidence type="ECO:0000256" key="1">
    <source>
        <dbReference type="ARBA" id="ARBA00007905"/>
    </source>
</evidence>
<accession>A0A934UU31</accession>
<proteinExistence type="inferred from homology"/>
<dbReference type="CDD" id="cd19132">
    <property type="entry name" value="AKR_AKR5D1_E1"/>
    <property type="match status" value="1"/>
</dbReference>
<dbReference type="Pfam" id="PF00248">
    <property type="entry name" value="Aldo_ket_red"/>
    <property type="match status" value="1"/>
</dbReference>
<keyword evidence="9" id="KW-1185">Reference proteome</keyword>
<dbReference type="InterPro" id="IPR020471">
    <property type="entry name" value="AKR"/>
</dbReference>
<organism evidence="8 9">
    <name type="scientific">Leucobacter chromiisoli</name>
    <dbReference type="NCBI Taxonomy" id="2796471"/>
    <lineage>
        <taxon>Bacteria</taxon>
        <taxon>Bacillati</taxon>
        <taxon>Actinomycetota</taxon>
        <taxon>Actinomycetes</taxon>
        <taxon>Micrococcales</taxon>
        <taxon>Microbacteriaceae</taxon>
        <taxon>Leucobacter</taxon>
    </lineage>
</organism>
<dbReference type="PIRSF" id="PIRSF000097">
    <property type="entry name" value="AKR"/>
    <property type="match status" value="1"/>
</dbReference>
<dbReference type="Gene3D" id="3.20.20.100">
    <property type="entry name" value="NADP-dependent oxidoreductase domain"/>
    <property type="match status" value="1"/>
</dbReference>
<dbReference type="PANTHER" id="PTHR43827:SF3">
    <property type="entry name" value="NADP-DEPENDENT OXIDOREDUCTASE DOMAIN-CONTAINING PROTEIN"/>
    <property type="match status" value="1"/>
</dbReference>
<dbReference type="Proteomes" id="UP000608530">
    <property type="component" value="Unassembled WGS sequence"/>
</dbReference>
<feature type="domain" description="NADP-dependent oxidoreductase" evidence="7">
    <location>
        <begin position="27"/>
        <end position="270"/>
    </location>
</feature>
<name>A0A934UU31_9MICO</name>
<dbReference type="SUPFAM" id="SSF51430">
    <property type="entry name" value="NAD(P)-linked oxidoreductase"/>
    <property type="match status" value="1"/>
</dbReference>